<reference evidence="2 3" key="1">
    <citation type="journal article" date="2014" name="Genome Biol. Evol.">
        <title>The genome of the myxosporean Thelohanellus kitauei shows adaptations to nutrient acquisition within its fish host.</title>
        <authorList>
            <person name="Yang Y."/>
            <person name="Xiong J."/>
            <person name="Zhou Z."/>
            <person name="Huo F."/>
            <person name="Miao W."/>
            <person name="Ran C."/>
            <person name="Liu Y."/>
            <person name="Zhang J."/>
            <person name="Feng J."/>
            <person name="Wang M."/>
            <person name="Wang M."/>
            <person name="Wang L."/>
            <person name="Yao B."/>
        </authorList>
    </citation>
    <scope>NUCLEOTIDE SEQUENCE [LARGE SCALE GENOMIC DNA]</scope>
    <source>
        <strain evidence="2">Wuqing</strain>
    </source>
</reference>
<gene>
    <name evidence="2" type="ORF">RF11_09740</name>
</gene>
<evidence type="ECO:0000256" key="1">
    <source>
        <dbReference type="SAM" id="MobiDB-lite"/>
    </source>
</evidence>
<proteinExistence type="predicted"/>
<protein>
    <submittedName>
        <fullName evidence="2">Uncharacterized protein</fullName>
    </submittedName>
</protein>
<dbReference type="OrthoDB" id="2279155at2759"/>
<keyword evidence="3" id="KW-1185">Reference proteome</keyword>
<sequence>MPSLQPCHPPQPTIQFPSCQSSSNDTPLNMLADTAVMHMIFSDEKLDQKYAMPQTLDILLNRIRKIVDDAIELSRHGLIKDHENIVIKQILDVFKICMDSIGYR</sequence>
<feature type="compositionally biased region" description="Polar residues" evidence="1">
    <location>
        <begin position="13"/>
        <end position="22"/>
    </location>
</feature>
<dbReference type="AlphaFoldDB" id="A0A0C2MIM2"/>
<dbReference type="Proteomes" id="UP000031668">
    <property type="component" value="Unassembled WGS sequence"/>
</dbReference>
<organism evidence="2 3">
    <name type="scientific">Thelohanellus kitauei</name>
    <name type="common">Myxosporean</name>
    <dbReference type="NCBI Taxonomy" id="669202"/>
    <lineage>
        <taxon>Eukaryota</taxon>
        <taxon>Metazoa</taxon>
        <taxon>Cnidaria</taxon>
        <taxon>Myxozoa</taxon>
        <taxon>Myxosporea</taxon>
        <taxon>Bivalvulida</taxon>
        <taxon>Platysporina</taxon>
        <taxon>Myxobolidae</taxon>
        <taxon>Thelohanellus</taxon>
    </lineage>
</organism>
<accession>A0A0C2MIM2</accession>
<feature type="region of interest" description="Disordered" evidence="1">
    <location>
        <begin position="1"/>
        <end position="22"/>
    </location>
</feature>
<dbReference type="EMBL" id="JWZT01003372">
    <property type="protein sequence ID" value="KII66936.1"/>
    <property type="molecule type" value="Genomic_DNA"/>
</dbReference>
<comment type="caution">
    <text evidence="2">The sequence shown here is derived from an EMBL/GenBank/DDBJ whole genome shotgun (WGS) entry which is preliminary data.</text>
</comment>
<evidence type="ECO:0000313" key="2">
    <source>
        <dbReference type="EMBL" id="KII66936.1"/>
    </source>
</evidence>
<evidence type="ECO:0000313" key="3">
    <source>
        <dbReference type="Proteomes" id="UP000031668"/>
    </source>
</evidence>
<name>A0A0C2MIM2_THEKT</name>